<sequence length="76" mass="8676">MDKAIQLYKMTEAYISDTSNECSNNLSTEEDGDCTKFQKHVQSNVQLTPTSVLKENKRAYSGTTTKQQRKKIQKTL</sequence>
<reference evidence="2 3" key="1">
    <citation type="submission" date="2024-01" db="EMBL/GenBank/DDBJ databases">
        <title>A telomere-to-telomere, gap-free genome of sweet tea (Lithocarpus litseifolius).</title>
        <authorList>
            <person name="Zhou J."/>
        </authorList>
    </citation>
    <scope>NUCLEOTIDE SEQUENCE [LARGE SCALE GENOMIC DNA]</scope>
    <source>
        <strain evidence="2">Zhou-2022a</strain>
        <tissue evidence="2">Leaf</tissue>
    </source>
</reference>
<evidence type="ECO:0000313" key="2">
    <source>
        <dbReference type="EMBL" id="KAK9999026.1"/>
    </source>
</evidence>
<feature type="region of interest" description="Disordered" evidence="1">
    <location>
        <begin position="48"/>
        <end position="76"/>
    </location>
</feature>
<gene>
    <name evidence="2" type="ORF">SO802_018629</name>
</gene>
<evidence type="ECO:0000256" key="1">
    <source>
        <dbReference type="SAM" id="MobiDB-lite"/>
    </source>
</evidence>
<organism evidence="2 3">
    <name type="scientific">Lithocarpus litseifolius</name>
    <dbReference type="NCBI Taxonomy" id="425828"/>
    <lineage>
        <taxon>Eukaryota</taxon>
        <taxon>Viridiplantae</taxon>
        <taxon>Streptophyta</taxon>
        <taxon>Embryophyta</taxon>
        <taxon>Tracheophyta</taxon>
        <taxon>Spermatophyta</taxon>
        <taxon>Magnoliopsida</taxon>
        <taxon>eudicotyledons</taxon>
        <taxon>Gunneridae</taxon>
        <taxon>Pentapetalae</taxon>
        <taxon>rosids</taxon>
        <taxon>fabids</taxon>
        <taxon>Fagales</taxon>
        <taxon>Fagaceae</taxon>
        <taxon>Lithocarpus</taxon>
    </lineage>
</organism>
<keyword evidence="3" id="KW-1185">Reference proteome</keyword>
<dbReference type="EMBL" id="JAZDWU010000006">
    <property type="protein sequence ID" value="KAK9999026.1"/>
    <property type="molecule type" value="Genomic_DNA"/>
</dbReference>
<proteinExistence type="predicted"/>
<comment type="caution">
    <text evidence="2">The sequence shown here is derived from an EMBL/GenBank/DDBJ whole genome shotgun (WGS) entry which is preliminary data.</text>
</comment>
<accession>A0AAW2CMW5</accession>
<feature type="compositionally biased region" description="Basic residues" evidence="1">
    <location>
        <begin position="67"/>
        <end position="76"/>
    </location>
</feature>
<protein>
    <submittedName>
        <fullName evidence="2">Uncharacterized protein</fullName>
    </submittedName>
</protein>
<dbReference type="Proteomes" id="UP001459277">
    <property type="component" value="Unassembled WGS sequence"/>
</dbReference>
<evidence type="ECO:0000313" key="3">
    <source>
        <dbReference type="Proteomes" id="UP001459277"/>
    </source>
</evidence>
<name>A0AAW2CMW5_9ROSI</name>
<dbReference type="AlphaFoldDB" id="A0AAW2CMW5"/>